<accession>A0ABD0BJJ0</accession>
<comment type="caution">
    <text evidence="1">The sequence shown here is derived from an EMBL/GenBank/DDBJ whole genome shotgun (WGS) entry which is preliminary data.</text>
</comment>
<reference evidence="1 2" key="1">
    <citation type="submission" date="2021-11" db="EMBL/GenBank/DDBJ databases">
        <title>Whole genome sequences of diphtheriae toxin producing Corynebacterium ulcerans isolates from cats in Osaka, Japan.</title>
        <authorList>
            <person name="Umeda K."/>
            <person name="Hirai Y."/>
        </authorList>
    </citation>
    <scope>NUCLEOTIDE SEQUENCE [LARGE SCALE GENOMIC DNA]</scope>
    <source>
        <strain evidence="1 2">12109B-1</strain>
    </source>
</reference>
<dbReference type="EMBL" id="BQFK01000002">
    <property type="protein sequence ID" value="GJJ42871.1"/>
    <property type="molecule type" value="Genomic_DNA"/>
</dbReference>
<name>A0ABD0BJJ0_CORUL</name>
<protein>
    <submittedName>
        <fullName evidence="1">Uncharacterized protein</fullName>
    </submittedName>
</protein>
<evidence type="ECO:0000313" key="2">
    <source>
        <dbReference type="Proteomes" id="UP001205910"/>
    </source>
</evidence>
<organism evidence="1 2">
    <name type="scientific">Corynebacterium ulcerans</name>
    <dbReference type="NCBI Taxonomy" id="65058"/>
    <lineage>
        <taxon>Bacteria</taxon>
        <taxon>Bacillati</taxon>
        <taxon>Actinomycetota</taxon>
        <taxon>Actinomycetes</taxon>
        <taxon>Mycobacteriales</taxon>
        <taxon>Corynebacteriaceae</taxon>
        <taxon>Corynebacterium</taxon>
    </lineage>
</organism>
<dbReference type="AlphaFoldDB" id="A0ABD0BJJ0"/>
<gene>
    <name evidence="1" type="ORF">CULCOIPH005_10600</name>
</gene>
<sequence>MRGLRILDAGPMIVDIGIGRAGNVDKQKELGVNLALKPYGSGCLLLRLCQLEEDSAGILGMNKVDASAGRAGLWLRVE</sequence>
<proteinExistence type="predicted"/>
<dbReference type="Proteomes" id="UP001205910">
    <property type="component" value="Unassembled WGS sequence"/>
</dbReference>
<evidence type="ECO:0000313" key="1">
    <source>
        <dbReference type="EMBL" id="GJJ42871.1"/>
    </source>
</evidence>